<evidence type="ECO:0000256" key="1">
    <source>
        <dbReference type="SAM" id="SignalP"/>
    </source>
</evidence>
<dbReference type="Proteomes" id="UP001230504">
    <property type="component" value="Unassembled WGS sequence"/>
</dbReference>
<dbReference type="RefSeq" id="XP_060408544.1">
    <property type="nucleotide sequence ID" value="XM_060553165.1"/>
</dbReference>
<dbReference type="EMBL" id="JAHLJV010000104">
    <property type="protein sequence ID" value="KAK1572760.1"/>
    <property type="molecule type" value="Genomic_DNA"/>
</dbReference>
<gene>
    <name evidence="2" type="ORF">LY79DRAFT_43110</name>
</gene>
<sequence>MTARIAPPHHNMSRCYHSSTCVSSCLALPVLAALLDDVWQMEGVRDEHGMPLSRNPEGGRGLGWVQQPSSAVLGHLPALQRVACTQWLFKIGSDLMLHKLLASKLGPDGQHQS</sequence>
<evidence type="ECO:0000313" key="3">
    <source>
        <dbReference type="Proteomes" id="UP001230504"/>
    </source>
</evidence>
<dbReference type="GeneID" id="85437405"/>
<keyword evidence="3" id="KW-1185">Reference proteome</keyword>
<dbReference type="AlphaFoldDB" id="A0AAD8V024"/>
<protein>
    <submittedName>
        <fullName evidence="2">Uncharacterized protein</fullName>
    </submittedName>
</protein>
<comment type="caution">
    <text evidence="2">The sequence shown here is derived from an EMBL/GenBank/DDBJ whole genome shotgun (WGS) entry which is preliminary data.</text>
</comment>
<feature type="chain" id="PRO_5042109452" evidence="1">
    <location>
        <begin position="28"/>
        <end position="113"/>
    </location>
</feature>
<reference evidence="2" key="1">
    <citation type="submission" date="2021-06" db="EMBL/GenBank/DDBJ databases">
        <title>Comparative genomics, transcriptomics and evolutionary studies reveal genomic signatures of adaptation to plant cell wall in hemibiotrophic fungi.</title>
        <authorList>
            <consortium name="DOE Joint Genome Institute"/>
            <person name="Baroncelli R."/>
            <person name="Diaz J.F."/>
            <person name="Benocci T."/>
            <person name="Peng M."/>
            <person name="Battaglia E."/>
            <person name="Haridas S."/>
            <person name="Andreopoulos W."/>
            <person name="Labutti K."/>
            <person name="Pangilinan J."/>
            <person name="Floch G.L."/>
            <person name="Makela M.R."/>
            <person name="Henrissat B."/>
            <person name="Grigoriev I.V."/>
            <person name="Crouch J.A."/>
            <person name="De Vries R.P."/>
            <person name="Sukno S.A."/>
            <person name="Thon M.R."/>
        </authorList>
    </citation>
    <scope>NUCLEOTIDE SEQUENCE</scope>
    <source>
        <strain evidence="2">CBS 125086</strain>
    </source>
</reference>
<name>A0AAD8V024_9PEZI</name>
<keyword evidence="1" id="KW-0732">Signal</keyword>
<feature type="signal peptide" evidence="1">
    <location>
        <begin position="1"/>
        <end position="27"/>
    </location>
</feature>
<accession>A0AAD8V024</accession>
<organism evidence="2 3">
    <name type="scientific">Colletotrichum navitas</name>
    <dbReference type="NCBI Taxonomy" id="681940"/>
    <lineage>
        <taxon>Eukaryota</taxon>
        <taxon>Fungi</taxon>
        <taxon>Dikarya</taxon>
        <taxon>Ascomycota</taxon>
        <taxon>Pezizomycotina</taxon>
        <taxon>Sordariomycetes</taxon>
        <taxon>Hypocreomycetidae</taxon>
        <taxon>Glomerellales</taxon>
        <taxon>Glomerellaceae</taxon>
        <taxon>Colletotrichum</taxon>
        <taxon>Colletotrichum graminicola species complex</taxon>
    </lineage>
</organism>
<proteinExistence type="predicted"/>
<evidence type="ECO:0000313" key="2">
    <source>
        <dbReference type="EMBL" id="KAK1572760.1"/>
    </source>
</evidence>